<dbReference type="EMBL" id="ASHM01109729">
    <property type="protein sequence ID" value="PNX69712.1"/>
    <property type="molecule type" value="Genomic_DNA"/>
</dbReference>
<proteinExistence type="predicted"/>
<comment type="caution">
    <text evidence="1">The sequence shown here is derived from an EMBL/GenBank/DDBJ whole genome shotgun (WGS) entry which is preliminary data.</text>
</comment>
<feature type="non-terminal residue" evidence="1">
    <location>
        <position position="83"/>
    </location>
</feature>
<dbReference type="InterPro" id="IPR012337">
    <property type="entry name" value="RNaseH-like_sf"/>
</dbReference>
<evidence type="ECO:0000313" key="2">
    <source>
        <dbReference type="Proteomes" id="UP000236291"/>
    </source>
</evidence>
<evidence type="ECO:0000313" key="1">
    <source>
        <dbReference type="EMBL" id="PNX69712.1"/>
    </source>
</evidence>
<sequence>MFRSMVKTQHNVVIKCFRSDLGGEYTSNKFSELLAFDGTVHQTSCTDTRQQNGVTDTRLLFPSSSSLELRAYSNADWASDPTD</sequence>
<dbReference type="InterPro" id="IPR039537">
    <property type="entry name" value="Retrotran_Ty1/copia-like"/>
</dbReference>
<reference evidence="1 2" key="1">
    <citation type="journal article" date="2014" name="Am. J. Bot.">
        <title>Genome assembly and annotation for red clover (Trifolium pratense; Fabaceae).</title>
        <authorList>
            <person name="Istvanek J."/>
            <person name="Jaros M."/>
            <person name="Krenek A."/>
            <person name="Repkova J."/>
        </authorList>
    </citation>
    <scope>NUCLEOTIDE SEQUENCE [LARGE SCALE GENOMIC DNA]</scope>
    <source>
        <strain evidence="2">cv. Tatra</strain>
        <tissue evidence="1">Young leaves</tissue>
    </source>
</reference>
<dbReference type="PANTHER" id="PTHR42648:SF28">
    <property type="entry name" value="TRANSPOSON-ENCODED PROTEIN WITH RIBONUCLEASE H-LIKE AND RETROVIRUS ZINC FINGER-LIKE DOMAINS"/>
    <property type="match status" value="1"/>
</dbReference>
<protein>
    <submittedName>
        <fullName evidence="1">Gag-pol polyprotein</fullName>
    </submittedName>
</protein>
<accession>A0A2K3KTU1</accession>
<reference evidence="1 2" key="2">
    <citation type="journal article" date="2017" name="Front. Plant Sci.">
        <title>Gene Classification and Mining of Molecular Markers Useful in Red Clover (Trifolium pratense) Breeding.</title>
        <authorList>
            <person name="Istvanek J."/>
            <person name="Dluhosova J."/>
            <person name="Dluhos P."/>
            <person name="Patkova L."/>
            <person name="Nedelnik J."/>
            <person name="Repkova J."/>
        </authorList>
    </citation>
    <scope>NUCLEOTIDE SEQUENCE [LARGE SCALE GENOMIC DNA]</scope>
    <source>
        <strain evidence="2">cv. Tatra</strain>
        <tissue evidence="1">Young leaves</tissue>
    </source>
</reference>
<gene>
    <name evidence="1" type="ORF">L195_g056871</name>
</gene>
<name>A0A2K3KTU1_TRIPR</name>
<organism evidence="1 2">
    <name type="scientific">Trifolium pratense</name>
    <name type="common">Red clover</name>
    <dbReference type="NCBI Taxonomy" id="57577"/>
    <lineage>
        <taxon>Eukaryota</taxon>
        <taxon>Viridiplantae</taxon>
        <taxon>Streptophyta</taxon>
        <taxon>Embryophyta</taxon>
        <taxon>Tracheophyta</taxon>
        <taxon>Spermatophyta</taxon>
        <taxon>Magnoliopsida</taxon>
        <taxon>eudicotyledons</taxon>
        <taxon>Gunneridae</taxon>
        <taxon>Pentapetalae</taxon>
        <taxon>rosids</taxon>
        <taxon>fabids</taxon>
        <taxon>Fabales</taxon>
        <taxon>Fabaceae</taxon>
        <taxon>Papilionoideae</taxon>
        <taxon>50 kb inversion clade</taxon>
        <taxon>NPAAA clade</taxon>
        <taxon>Hologalegina</taxon>
        <taxon>IRL clade</taxon>
        <taxon>Trifolieae</taxon>
        <taxon>Trifolium</taxon>
    </lineage>
</organism>
<dbReference type="GO" id="GO:0003676">
    <property type="term" value="F:nucleic acid binding"/>
    <property type="evidence" value="ECO:0007669"/>
    <property type="project" value="InterPro"/>
</dbReference>
<dbReference type="Gene3D" id="3.30.420.10">
    <property type="entry name" value="Ribonuclease H-like superfamily/Ribonuclease H"/>
    <property type="match status" value="1"/>
</dbReference>
<dbReference type="AlphaFoldDB" id="A0A2K3KTU1"/>
<dbReference type="InterPro" id="IPR036397">
    <property type="entry name" value="RNaseH_sf"/>
</dbReference>
<dbReference type="Proteomes" id="UP000236291">
    <property type="component" value="Unassembled WGS sequence"/>
</dbReference>
<dbReference type="PANTHER" id="PTHR42648">
    <property type="entry name" value="TRANSPOSASE, PUTATIVE-RELATED"/>
    <property type="match status" value="1"/>
</dbReference>
<dbReference type="SUPFAM" id="SSF53098">
    <property type="entry name" value="Ribonuclease H-like"/>
    <property type="match status" value="1"/>
</dbReference>